<dbReference type="InterPro" id="IPR024757">
    <property type="entry name" value="FtsZ_C"/>
</dbReference>
<evidence type="ECO:0000259" key="8">
    <source>
        <dbReference type="SMART" id="SM00864"/>
    </source>
</evidence>
<protein>
    <recommendedName>
        <fullName evidence="4 5">Cell division protein FtsZ</fullName>
    </recommendedName>
</protein>
<feature type="region of interest" description="Disordered" evidence="7">
    <location>
        <begin position="514"/>
        <end position="582"/>
    </location>
</feature>
<evidence type="ECO:0000256" key="6">
    <source>
        <dbReference type="RuleBase" id="RU000631"/>
    </source>
</evidence>
<dbReference type="Gene3D" id="3.40.50.1440">
    <property type="entry name" value="Tubulin/FtsZ, GTPase domain"/>
    <property type="match status" value="1"/>
</dbReference>
<keyword evidence="4 6" id="KW-0132">Cell division</keyword>
<keyword evidence="4" id="KW-0963">Cytoplasm</keyword>
<dbReference type="InterPro" id="IPR003008">
    <property type="entry name" value="Tubulin_FtsZ_GTPase"/>
</dbReference>
<sequence length="582" mass="61091">MINVTIPSIEPELKPRITVFGVGGAGGNAVNNMIKSNLEGVDFVVGNTDAQALKGSLCEKRVQLGTTMTRGLGAGSKPDVGRASAEEQLEEIIGHLEGANMVFITAGMGGGTGTGAAPVIARAARERGLLTVGVVTKPFHFEGAHRMRLAESGIAELQQYVDTLIIIPNQNLFRIANEKTTFADAFKMADDVLHSGVRGVTDLMVMPGLINLDFADIRSVMTEMGKAMMGTGEAGGERRAIEAAEAAISNPLLDDVSMKGARGVLINITGGYDMTLFEVDEAANRVRDEVDPDANIIFGSTFDSSLDGVMRVSVVATGIDAAAMSNPRTLHPVNLSLVSDRNGGNGGAKKPAGAAGLTQAAPAPLAPSGQVAPAIPGAGLVPRPMGGVAQPQVQPPVHPSEFQQHVPVQQPVQQPIEPMVQHAPQHAPHPHMPMSHDAMQPVETASARNVATGPLHSERRDGHFIAPKAADPGPRQPMNAPPMSSQLAAAAQAEPPARKPNFLFGLVTGLAGRKAEPAPQPQHQPQQHQPQHQQPVMPQPPMAAPQPPMAQAPRPQAMGDGTTQKIDEEALDIPAFLRRQAN</sequence>
<comment type="caution">
    <text evidence="10">The sequence shown here is derived from an EMBL/GenBank/DDBJ whole genome shotgun (WGS) entry which is preliminary data.</text>
</comment>
<keyword evidence="4 6" id="KW-0131">Cell cycle</keyword>
<gene>
    <name evidence="4 10" type="primary">ftsZ</name>
    <name evidence="10" type="ORF">GBZ26_13560</name>
</gene>
<feature type="compositionally biased region" description="Low complexity" evidence="7">
    <location>
        <begin position="521"/>
        <end position="536"/>
    </location>
</feature>
<evidence type="ECO:0000259" key="9">
    <source>
        <dbReference type="SMART" id="SM00865"/>
    </source>
</evidence>
<comment type="subunit">
    <text evidence="4">Homodimer. Polymerizes to form a dynamic ring structure in a strictly GTP-dependent manner. Interacts directly with several other division proteins.</text>
</comment>
<feature type="region of interest" description="Disordered" evidence="7">
    <location>
        <begin position="341"/>
        <end position="369"/>
    </location>
</feature>
<dbReference type="InterPro" id="IPR018316">
    <property type="entry name" value="Tubulin/FtsZ_2-layer-sand-dom"/>
</dbReference>
<dbReference type="InterPro" id="IPR037103">
    <property type="entry name" value="Tubulin/FtsZ-like_C"/>
</dbReference>
<dbReference type="CDD" id="cd02201">
    <property type="entry name" value="FtsZ_type1"/>
    <property type="match status" value="1"/>
</dbReference>
<feature type="binding site" evidence="4">
    <location>
        <position position="190"/>
    </location>
    <ligand>
        <name>GTP</name>
        <dbReference type="ChEBI" id="CHEBI:37565"/>
    </ligand>
</feature>
<feature type="compositionally biased region" description="Low complexity" evidence="7">
    <location>
        <begin position="481"/>
        <end position="495"/>
    </location>
</feature>
<dbReference type="InterPro" id="IPR020805">
    <property type="entry name" value="Cell_div_FtsZ_CS"/>
</dbReference>
<comment type="function">
    <text evidence="4 6">Essential cell division protein that forms a contractile ring structure (Z ring) at the future cell division site. The regulation of the ring assembly controls the timing and the location of cell division. One of the functions of the FtsZ ring is to recruit other cell division proteins to the septum to produce a new cell wall between the dividing cells. Binds GTP and shows GTPase activity.</text>
</comment>
<keyword evidence="11" id="KW-1185">Reference proteome</keyword>
<dbReference type="InterPro" id="IPR008280">
    <property type="entry name" value="Tub_FtsZ_C"/>
</dbReference>
<evidence type="ECO:0000256" key="5">
    <source>
        <dbReference type="NCBIfam" id="TIGR00065"/>
    </source>
</evidence>
<feature type="binding site" evidence="4">
    <location>
        <position position="142"/>
    </location>
    <ligand>
        <name>GTP</name>
        <dbReference type="ChEBI" id="CHEBI:37565"/>
    </ligand>
</feature>
<dbReference type="PANTHER" id="PTHR30314:SF3">
    <property type="entry name" value="MITOCHONDRIAL DIVISION PROTEIN FSZA"/>
    <property type="match status" value="1"/>
</dbReference>
<dbReference type="Pfam" id="PF00091">
    <property type="entry name" value="Tubulin"/>
    <property type="match status" value="1"/>
</dbReference>
<feature type="region of interest" description="Disordered" evidence="7">
    <location>
        <begin position="454"/>
        <end position="495"/>
    </location>
</feature>
<feature type="domain" description="Tubulin/FtsZ GTPase" evidence="8">
    <location>
        <begin position="16"/>
        <end position="208"/>
    </location>
</feature>
<dbReference type="HAMAP" id="MF_00909">
    <property type="entry name" value="FtsZ"/>
    <property type="match status" value="1"/>
</dbReference>
<accession>A0ABX2L362</accession>
<keyword evidence="2 4" id="KW-0547">Nucleotide-binding</keyword>
<reference evidence="10 11" key="1">
    <citation type="submission" date="2019-10" db="EMBL/GenBank/DDBJ databases">
        <title>Genome sequence of Azospirillum formosense CC-Nfb-7.</title>
        <authorList>
            <person name="Ambrosini A."/>
            <person name="Sant'Anna F.H."/>
            <person name="Cassan F.D."/>
            <person name="Souza E.M."/>
            <person name="Passaglia L.M.P."/>
        </authorList>
    </citation>
    <scope>NUCLEOTIDE SEQUENCE [LARGE SCALE GENOMIC DNA]</scope>
    <source>
        <strain evidence="10 11">CC-NFb-7</strain>
    </source>
</reference>
<evidence type="ECO:0000256" key="1">
    <source>
        <dbReference type="ARBA" id="ARBA00009690"/>
    </source>
</evidence>
<dbReference type="InterPro" id="IPR000158">
    <property type="entry name" value="Cell_div_FtsZ"/>
</dbReference>
<keyword evidence="4 6" id="KW-0717">Septation</keyword>
<dbReference type="InterPro" id="IPR045061">
    <property type="entry name" value="FtsZ/CetZ"/>
</dbReference>
<evidence type="ECO:0000256" key="2">
    <source>
        <dbReference type="ARBA" id="ARBA00022741"/>
    </source>
</evidence>
<feature type="binding site" evidence="4">
    <location>
        <begin position="111"/>
        <end position="113"/>
    </location>
    <ligand>
        <name>GTP</name>
        <dbReference type="ChEBI" id="CHEBI:37565"/>
    </ligand>
</feature>
<name>A0ABX2L362_9PROT</name>
<dbReference type="SUPFAM" id="SSF52490">
    <property type="entry name" value="Tubulin nucleotide-binding domain-like"/>
    <property type="match status" value="1"/>
</dbReference>
<dbReference type="PROSITE" id="PS01134">
    <property type="entry name" value="FTSZ_1"/>
    <property type="match status" value="1"/>
</dbReference>
<feature type="binding site" evidence="4">
    <location>
        <begin position="24"/>
        <end position="28"/>
    </location>
    <ligand>
        <name>GTP</name>
        <dbReference type="ChEBI" id="CHEBI:37565"/>
    </ligand>
</feature>
<dbReference type="EMBL" id="WHOR01000088">
    <property type="protein sequence ID" value="NUB20233.1"/>
    <property type="molecule type" value="Genomic_DNA"/>
</dbReference>
<dbReference type="Gene3D" id="3.30.1330.20">
    <property type="entry name" value="Tubulin/FtsZ, C-terminal domain"/>
    <property type="match status" value="1"/>
</dbReference>
<dbReference type="NCBIfam" id="TIGR00065">
    <property type="entry name" value="ftsZ"/>
    <property type="match status" value="1"/>
</dbReference>
<dbReference type="Proteomes" id="UP000639419">
    <property type="component" value="Unassembled WGS sequence"/>
</dbReference>
<evidence type="ECO:0000256" key="7">
    <source>
        <dbReference type="SAM" id="MobiDB-lite"/>
    </source>
</evidence>
<organism evidence="10 11">
    <name type="scientific">Azospirillum formosense</name>
    <dbReference type="NCBI Taxonomy" id="861533"/>
    <lineage>
        <taxon>Bacteria</taxon>
        <taxon>Pseudomonadati</taxon>
        <taxon>Pseudomonadota</taxon>
        <taxon>Alphaproteobacteria</taxon>
        <taxon>Rhodospirillales</taxon>
        <taxon>Azospirillaceae</taxon>
        <taxon>Azospirillum</taxon>
    </lineage>
</organism>
<dbReference type="RefSeq" id="WP_174439290.1">
    <property type="nucleotide sequence ID" value="NZ_BAABCC010000034.1"/>
</dbReference>
<evidence type="ECO:0000256" key="4">
    <source>
        <dbReference type="HAMAP-Rule" id="MF_00909"/>
    </source>
</evidence>
<dbReference type="SMART" id="SM00865">
    <property type="entry name" value="Tubulin_C"/>
    <property type="match status" value="1"/>
</dbReference>
<feature type="domain" description="Tubulin/FtsZ 2-layer sandwich" evidence="9">
    <location>
        <begin position="210"/>
        <end position="328"/>
    </location>
</feature>
<feature type="binding site" evidence="4">
    <location>
        <position position="146"/>
    </location>
    <ligand>
        <name>GTP</name>
        <dbReference type="ChEBI" id="CHEBI:37565"/>
    </ligand>
</feature>
<comment type="subcellular location">
    <subcellularLocation>
        <location evidence="4">Cytoplasm</location>
    </subcellularLocation>
    <text evidence="4">Assembles at midcell at the inner surface of the cytoplasmic membrane.</text>
</comment>
<proteinExistence type="inferred from homology"/>
<dbReference type="PROSITE" id="PS01135">
    <property type="entry name" value="FTSZ_2"/>
    <property type="match status" value="1"/>
</dbReference>
<dbReference type="PRINTS" id="PR00423">
    <property type="entry name" value="CELLDVISFTSZ"/>
</dbReference>
<evidence type="ECO:0000313" key="11">
    <source>
        <dbReference type="Proteomes" id="UP000639419"/>
    </source>
</evidence>
<comment type="similarity">
    <text evidence="1 4 6">Belongs to the FtsZ family.</text>
</comment>
<dbReference type="Pfam" id="PF12327">
    <property type="entry name" value="FtsZ_C"/>
    <property type="match status" value="1"/>
</dbReference>
<evidence type="ECO:0000256" key="3">
    <source>
        <dbReference type="ARBA" id="ARBA00023134"/>
    </source>
</evidence>
<feature type="compositionally biased region" description="Low complexity" evidence="7">
    <location>
        <begin position="348"/>
        <end position="367"/>
    </location>
</feature>
<evidence type="ECO:0000313" key="10">
    <source>
        <dbReference type="EMBL" id="NUB20233.1"/>
    </source>
</evidence>
<dbReference type="SUPFAM" id="SSF55307">
    <property type="entry name" value="Tubulin C-terminal domain-like"/>
    <property type="match status" value="1"/>
</dbReference>
<feature type="compositionally biased region" description="Pro residues" evidence="7">
    <location>
        <begin position="537"/>
        <end position="550"/>
    </location>
</feature>
<dbReference type="SMART" id="SM00864">
    <property type="entry name" value="Tubulin"/>
    <property type="match status" value="1"/>
</dbReference>
<dbReference type="InterPro" id="IPR036525">
    <property type="entry name" value="Tubulin/FtsZ_GTPase_sf"/>
</dbReference>
<dbReference type="PANTHER" id="PTHR30314">
    <property type="entry name" value="CELL DIVISION PROTEIN FTSZ-RELATED"/>
    <property type="match status" value="1"/>
</dbReference>
<dbReference type="GO" id="GO:0051301">
    <property type="term" value="P:cell division"/>
    <property type="evidence" value="ECO:0007669"/>
    <property type="project" value="UniProtKB-KW"/>
</dbReference>
<keyword evidence="3 4" id="KW-0342">GTP-binding</keyword>